<gene>
    <name evidence="4" type="ORF">SCF082_LOCUS49459</name>
</gene>
<feature type="transmembrane region" description="Helical" evidence="2">
    <location>
        <begin position="145"/>
        <end position="168"/>
    </location>
</feature>
<keyword evidence="3" id="KW-0732">Signal</keyword>
<feature type="transmembrane region" description="Helical" evidence="2">
    <location>
        <begin position="462"/>
        <end position="482"/>
    </location>
</feature>
<sequence>MLRPMRRVILLWIVLATARLPGRSGPDAQGIEGPLGDLVRVTSPEGLQKKYMDQEAAMEMELEQDEEVEPTTPEELKKLQKRLEERSTREREEQLEAQREAMEEEEEFTDVDFAEALMLLGGITFIMMLFYLVNDPDQDMRYYSWSVISATLSIFAAVLIFSGINHLLHEYVLPHSETRALRFLWTVVSMLVYFMLLQLGTAYESGAFSDVPEHKGKEDLEEIEHRIECRTKCWATIFAHMTGFASIHCGTVLQHFPGIADSPAASFVAAPIMFLWCVGLNWCARRLRERAKRARGPGEAKYKYQQVPQVPVDQVDAGKWEEWTNELWNEYVIDAEHDSAGLSVSFMVVQACRYTFSGHLPEEFKPASQGVLHTSDYETKLTSFSLVFVLLTVVLVVVKAKAFKGPPPPPGTVVSFLRRCLLLLQISLAMAFAWTLLFSARWEISRFSEYVGPSTALASRMVLALGISFFAAVMTRILDCIADLDATGDKADEALGHIISSLGILVGFSWEQSFDGGVEVLAARTSSPQLAQVGLAVAVVLLILPAWRRHILSKVITLEKQREGKEEDMDTRTVSRTKNQQ</sequence>
<evidence type="ECO:0000313" key="5">
    <source>
        <dbReference type="Proteomes" id="UP001642464"/>
    </source>
</evidence>
<feature type="compositionally biased region" description="Basic and acidic residues" evidence="1">
    <location>
        <begin position="74"/>
        <end position="93"/>
    </location>
</feature>
<evidence type="ECO:0000313" key="4">
    <source>
        <dbReference type="EMBL" id="CAK9106194.1"/>
    </source>
</evidence>
<feature type="region of interest" description="Disordered" evidence="1">
    <location>
        <begin position="63"/>
        <end position="93"/>
    </location>
</feature>
<feature type="transmembrane region" description="Helical" evidence="2">
    <location>
        <begin position="265"/>
        <end position="284"/>
    </location>
</feature>
<feature type="transmembrane region" description="Helical" evidence="2">
    <location>
        <begin position="530"/>
        <end position="547"/>
    </location>
</feature>
<protein>
    <recommendedName>
        <fullName evidence="6">ADP,ATP carrier protein</fullName>
    </recommendedName>
</protein>
<evidence type="ECO:0000256" key="3">
    <source>
        <dbReference type="SAM" id="SignalP"/>
    </source>
</evidence>
<evidence type="ECO:0008006" key="6">
    <source>
        <dbReference type="Google" id="ProtNLM"/>
    </source>
</evidence>
<feature type="transmembrane region" description="Helical" evidence="2">
    <location>
        <begin position="421"/>
        <end position="442"/>
    </location>
</feature>
<feature type="signal peptide" evidence="3">
    <location>
        <begin position="1"/>
        <end position="24"/>
    </location>
</feature>
<dbReference type="EMBL" id="CAXAMM010042684">
    <property type="protein sequence ID" value="CAK9106194.1"/>
    <property type="molecule type" value="Genomic_DNA"/>
</dbReference>
<evidence type="ECO:0000256" key="2">
    <source>
        <dbReference type="SAM" id="Phobius"/>
    </source>
</evidence>
<keyword evidence="2" id="KW-0472">Membrane</keyword>
<keyword evidence="5" id="KW-1185">Reference proteome</keyword>
<evidence type="ECO:0000256" key="1">
    <source>
        <dbReference type="SAM" id="MobiDB-lite"/>
    </source>
</evidence>
<name>A0ABP0S1I8_9DINO</name>
<keyword evidence="2" id="KW-0812">Transmembrane</keyword>
<feature type="transmembrane region" description="Helical" evidence="2">
    <location>
        <begin position="113"/>
        <end position="133"/>
    </location>
</feature>
<feature type="transmembrane region" description="Helical" evidence="2">
    <location>
        <begin position="381"/>
        <end position="400"/>
    </location>
</feature>
<keyword evidence="2" id="KW-1133">Transmembrane helix</keyword>
<proteinExistence type="predicted"/>
<accession>A0ABP0S1I8</accession>
<feature type="chain" id="PRO_5047478372" description="ADP,ATP carrier protein" evidence="3">
    <location>
        <begin position="25"/>
        <end position="581"/>
    </location>
</feature>
<reference evidence="4 5" key="1">
    <citation type="submission" date="2024-02" db="EMBL/GenBank/DDBJ databases">
        <authorList>
            <person name="Chen Y."/>
            <person name="Shah S."/>
            <person name="Dougan E. K."/>
            <person name="Thang M."/>
            <person name="Chan C."/>
        </authorList>
    </citation>
    <scope>NUCLEOTIDE SEQUENCE [LARGE SCALE GENOMIC DNA]</scope>
</reference>
<comment type="caution">
    <text evidence="4">The sequence shown here is derived from an EMBL/GenBank/DDBJ whole genome shotgun (WGS) entry which is preliminary data.</text>
</comment>
<organism evidence="4 5">
    <name type="scientific">Durusdinium trenchii</name>
    <dbReference type="NCBI Taxonomy" id="1381693"/>
    <lineage>
        <taxon>Eukaryota</taxon>
        <taxon>Sar</taxon>
        <taxon>Alveolata</taxon>
        <taxon>Dinophyceae</taxon>
        <taxon>Suessiales</taxon>
        <taxon>Symbiodiniaceae</taxon>
        <taxon>Durusdinium</taxon>
    </lineage>
</organism>
<feature type="transmembrane region" description="Helical" evidence="2">
    <location>
        <begin position="180"/>
        <end position="199"/>
    </location>
</feature>
<dbReference type="Proteomes" id="UP001642464">
    <property type="component" value="Unassembled WGS sequence"/>
</dbReference>